<organism evidence="1">
    <name type="scientific">Arundo donax</name>
    <name type="common">Giant reed</name>
    <name type="synonym">Donax arundinaceus</name>
    <dbReference type="NCBI Taxonomy" id="35708"/>
    <lineage>
        <taxon>Eukaryota</taxon>
        <taxon>Viridiplantae</taxon>
        <taxon>Streptophyta</taxon>
        <taxon>Embryophyta</taxon>
        <taxon>Tracheophyta</taxon>
        <taxon>Spermatophyta</taxon>
        <taxon>Magnoliopsida</taxon>
        <taxon>Liliopsida</taxon>
        <taxon>Poales</taxon>
        <taxon>Poaceae</taxon>
        <taxon>PACMAD clade</taxon>
        <taxon>Arundinoideae</taxon>
        <taxon>Arundineae</taxon>
        <taxon>Arundo</taxon>
    </lineage>
</organism>
<accession>A0A0A9BHQ4</accession>
<dbReference type="EMBL" id="GBRH01239063">
    <property type="protein sequence ID" value="JAD58832.1"/>
    <property type="molecule type" value="Transcribed_RNA"/>
</dbReference>
<protein>
    <submittedName>
        <fullName evidence="1">Uncharacterized protein</fullName>
    </submittedName>
</protein>
<reference evidence="1" key="2">
    <citation type="journal article" date="2015" name="Data Brief">
        <title>Shoot transcriptome of the giant reed, Arundo donax.</title>
        <authorList>
            <person name="Barrero R.A."/>
            <person name="Guerrero F.D."/>
            <person name="Moolhuijzen P."/>
            <person name="Goolsby J.A."/>
            <person name="Tidwell J."/>
            <person name="Bellgard S.E."/>
            <person name="Bellgard M.I."/>
        </authorList>
    </citation>
    <scope>NUCLEOTIDE SEQUENCE</scope>
    <source>
        <tissue evidence="1">Shoot tissue taken approximately 20 cm above the soil surface</tissue>
    </source>
</reference>
<evidence type="ECO:0000313" key="1">
    <source>
        <dbReference type="EMBL" id="JAD58832.1"/>
    </source>
</evidence>
<proteinExistence type="predicted"/>
<dbReference type="AlphaFoldDB" id="A0A0A9BHQ4"/>
<name>A0A0A9BHQ4_ARUDO</name>
<reference evidence="1" key="1">
    <citation type="submission" date="2014-09" db="EMBL/GenBank/DDBJ databases">
        <authorList>
            <person name="Magalhaes I.L.F."/>
            <person name="Oliveira U."/>
            <person name="Santos F.R."/>
            <person name="Vidigal T.H.D.A."/>
            <person name="Brescovit A.D."/>
            <person name="Santos A.J."/>
        </authorList>
    </citation>
    <scope>NUCLEOTIDE SEQUENCE</scope>
    <source>
        <tissue evidence="1">Shoot tissue taken approximately 20 cm above the soil surface</tissue>
    </source>
</reference>
<sequence length="42" mass="4527">MHGFHCPAIFATPFAQTVWFAHLASFRKSAASGHSTPSAHCI</sequence>